<keyword evidence="1" id="KW-0472">Membrane</keyword>
<reference evidence="3 5" key="2">
    <citation type="submission" date="2017-05" db="EMBL/GenBank/DDBJ databases">
        <authorList>
            <person name="Song R."/>
            <person name="Chenine A.L."/>
            <person name="Ruprecht R.M."/>
        </authorList>
    </citation>
    <scope>NUCLEOTIDE SEQUENCE [LARGE SCALE GENOMIC DNA]</scope>
    <source>
        <strain evidence="3">PD5205</strain>
    </source>
</reference>
<name>A0A1Y6HCC5_9XANT</name>
<sequence>MGLVPAMLATGSGSDVQRPLATVAIGGLVTATVATVLTLILLPSLYCLVQAFVAWFQPHQEHVA</sequence>
<accession>A0A1Y6HCC5</accession>
<dbReference type="EMBL" id="LT853882">
    <property type="protein sequence ID" value="SMQ99462.1"/>
    <property type="molecule type" value="Genomic_DNA"/>
</dbReference>
<evidence type="ECO:0000313" key="5">
    <source>
        <dbReference type="Proteomes" id="UP000195953"/>
    </source>
</evidence>
<dbReference type="Proteomes" id="UP000195953">
    <property type="component" value="Chromosome 1"/>
</dbReference>
<dbReference type="SUPFAM" id="SSF82866">
    <property type="entry name" value="Multidrug efflux transporter AcrB transmembrane domain"/>
    <property type="match status" value="1"/>
</dbReference>
<evidence type="ECO:0000256" key="1">
    <source>
        <dbReference type="SAM" id="Phobius"/>
    </source>
</evidence>
<dbReference type="PANTHER" id="PTHR32063:SF24">
    <property type="entry name" value="CATION EFFLUX SYSTEM (ACRB_ACRD_ACRF FAMILY)"/>
    <property type="match status" value="1"/>
</dbReference>
<dbReference type="KEGG" id="xfr:BER92_10550"/>
<keyword evidence="1" id="KW-0812">Transmembrane</keyword>
<dbReference type="Pfam" id="PF00873">
    <property type="entry name" value="ACR_tran"/>
    <property type="match status" value="1"/>
</dbReference>
<evidence type="ECO:0000313" key="4">
    <source>
        <dbReference type="Proteomes" id="UP000195877"/>
    </source>
</evidence>
<dbReference type="Proteomes" id="UP000195877">
    <property type="component" value="Chromosome 1"/>
</dbReference>
<proteinExistence type="predicted"/>
<dbReference type="STRING" id="48664.BER92_10550"/>
<keyword evidence="1" id="KW-1133">Transmembrane helix</keyword>
<dbReference type="GO" id="GO:0042910">
    <property type="term" value="F:xenobiotic transmembrane transporter activity"/>
    <property type="evidence" value="ECO:0007669"/>
    <property type="project" value="TreeGrafter"/>
</dbReference>
<gene>
    <name evidence="2" type="primary">cnrA</name>
    <name evidence="3" type="ORF">PD5205_02193</name>
    <name evidence="2" type="ORF">PD885_02219</name>
</gene>
<dbReference type="Gene3D" id="1.20.1640.10">
    <property type="entry name" value="Multidrug efflux transporter AcrB transmembrane domain"/>
    <property type="match status" value="1"/>
</dbReference>
<dbReference type="PANTHER" id="PTHR32063">
    <property type="match status" value="1"/>
</dbReference>
<reference evidence="2 4" key="1">
    <citation type="submission" date="2017-05" db="EMBL/GenBank/DDBJ databases">
        <authorList>
            <person name="Blom J."/>
        </authorList>
    </citation>
    <scope>NUCLEOTIDE SEQUENCE [LARGE SCALE GENOMIC DNA]</scope>
    <source>
        <strain evidence="2">PD885</strain>
    </source>
</reference>
<keyword evidence="4" id="KW-1185">Reference proteome</keyword>
<dbReference type="AlphaFoldDB" id="A0A1Y6HCC5"/>
<dbReference type="EMBL" id="LT853885">
    <property type="protein sequence ID" value="SMR03495.1"/>
    <property type="molecule type" value="Genomic_DNA"/>
</dbReference>
<organism evidence="3 5">
    <name type="scientific">Xanthomonas fragariae</name>
    <dbReference type="NCBI Taxonomy" id="48664"/>
    <lineage>
        <taxon>Bacteria</taxon>
        <taxon>Pseudomonadati</taxon>
        <taxon>Pseudomonadota</taxon>
        <taxon>Gammaproteobacteria</taxon>
        <taxon>Lysobacterales</taxon>
        <taxon>Lysobacteraceae</taxon>
        <taxon>Xanthomonas</taxon>
    </lineage>
</organism>
<dbReference type="GO" id="GO:0005886">
    <property type="term" value="C:plasma membrane"/>
    <property type="evidence" value="ECO:0007669"/>
    <property type="project" value="TreeGrafter"/>
</dbReference>
<evidence type="ECO:0000313" key="3">
    <source>
        <dbReference type="EMBL" id="SMR03495.1"/>
    </source>
</evidence>
<feature type="transmembrane region" description="Helical" evidence="1">
    <location>
        <begin position="20"/>
        <end position="42"/>
    </location>
</feature>
<dbReference type="eggNOG" id="COG3696">
    <property type="taxonomic scope" value="Bacteria"/>
</dbReference>
<evidence type="ECO:0000313" key="2">
    <source>
        <dbReference type="EMBL" id="SMQ99462.1"/>
    </source>
</evidence>
<dbReference type="InterPro" id="IPR001036">
    <property type="entry name" value="Acrflvin-R"/>
</dbReference>
<protein>
    <submittedName>
        <fullName evidence="3">Cation efflux system protein</fullName>
    </submittedName>
    <submittedName>
        <fullName evidence="2">Nickel and cobalt resistance protein CnrA</fullName>
    </submittedName>
</protein>